<evidence type="ECO:0000313" key="3">
    <source>
        <dbReference type="Proteomes" id="UP000242770"/>
    </source>
</evidence>
<organism evidence="2 3">
    <name type="scientific">Sporisorium scitamineum</name>
    <dbReference type="NCBI Taxonomy" id="49012"/>
    <lineage>
        <taxon>Eukaryota</taxon>
        <taxon>Fungi</taxon>
        <taxon>Dikarya</taxon>
        <taxon>Basidiomycota</taxon>
        <taxon>Ustilaginomycotina</taxon>
        <taxon>Ustilaginomycetes</taxon>
        <taxon>Ustilaginales</taxon>
        <taxon>Ustilaginaceae</taxon>
        <taxon>Sporisorium</taxon>
    </lineage>
</organism>
<protein>
    <submittedName>
        <fullName evidence="2">Uncharacterized protein</fullName>
    </submittedName>
</protein>
<proteinExistence type="predicted"/>
<evidence type="ECO:0000313" key="2">
    <source>
        <dbReference type="EMBL" id="CDW97738.1"/>
    </source>
</evidence>
<dbReference type="Proteomes" id="UP000242770">
    <property type="component" value="Unassembled WGS sequence"/>
</dbReference>
<dbReference type="AlphaFoldDB" id="A0A0F7SAN6"/>
<dbReference type="EMBL" id="CCFA01002230">
    <property type="protein sequence ID" value="CDW97738.1"/>
    <property type="molecule type" value="Genomic_DNA"/>
</dbReference>
<reference evidence="3" key="1">
    <citation type="submission" date="2014-06" db="EMBL/GenBank/DDBJ databases">
        <authorList>
            <person name="Berkman P.J."/>
        </authorList>
    </citation>
    <scope>NUCLEOTIDE SEQUENCE [LARGE SCALE GENOMIC DNA]</scope>
</reference>
<feature type="region of interest" description="Disordered" evidence="1">
    <location>
        <begin position="23"/>
        <end position="80"/>
    </location>
</feature>
<feature type="compositionally biased region" description="Polar residues" evidence="1">
    <location>
        <begin position="28"/>
        <end position="51"/>
    </location>
</feature>
<name>A0A0F7SAN6_9BASI</name>
<evidence type="ECO:0000256" key="1">
    <source>
        <dbReference type="SAM" id="MobiDB-lite"/>
    </source>
</evidence>
<keyword evidence="3" id="KW-1185">Reference proteome</keyword>
<sequence length="159" mass="17468">MWLNAIKSPLLFDSPFFALQEKTESKAKQSNTLQHTTSARGSSSQHVSNSGEPIKVGSSSDDEDARILHENPSTANEDPHALYVVPSPAHEFPRVAQYQPNTHYGMTFFESPMLSCRPNPFALDPSTPGSNDRSSRLDILSKIKLLPISGRSITTQIST</sequence>
<gene>
    <name evidence="2" type="primary">SSCI38550.1</name>
</gene>
<accession>A0A0F7SAN6</accession>